<dbReference type="RefSeq" id="WP_264069958.1">
    <property type="nucleotide sequence ID" value="NZ_JACKTY010000035.1"/>
</dbReference>
<dbReference type="InterPro" id="IPR036812">
    <property type="entry name" value="NAD(P)_OxRdtase_dom_sf"/>
</dbReference>
<evidence type="ECO:0000259" key="2">
    <source>
        <dbReference type="Pfam" id="PF00248"/>
    </source>
</evidence>
<keyword evidence="4" id="KW-1185">Reference proteome</keyword>
<dbReference type="InterPro" id="IPR020471">
    <property type="entry name" value="AKR"/>
</dbReference>
<protein>
    <submittedName>
        <fullName evidence="3">Aldo/keto reductase</fullName>
    </submittedName>
</protein>
<dbReference type="PANTHER" id="PTHR43625:SF40">
    <property type="entry name" value="ALDO-KETO REDUCTASE YAKC [NADP(+)]"/>
    <property type="match status" value="1"/>
</dbReference>
<dbReference type="PANTHER" id="PTHR43625">
    <property type="entry name" value="AFLATOXIN B1 ALDEHYDE REDUCTASE"/>
    <property type="match status" value="1"/>
</dbReference>
<dbReference type="SUPFAM" id="SSF51430">
    <property type="entry name" value="NAD(P)-linked oxidoreductase"/>
    <property type="match status" value="1"/>
</dbReference>
<accession>A0ABT3CH29</accession>
<evidence type="ECO:0000313" key="3">
    <source>
        <dbReference type="EMBL" id="MCV7228775.1"/>
    </source>
</evidence>
<dbReference type="InterPro" id="IPR023210">
    <property type="entry name" value="NADP_OxRdtase_dom"/>
</dbReference>
<proteinExistence type="predicted"/>
<dbReference type="Pfam" id="PF00248">
    <property type="entry name" value="Aldo_ket_red"/>
    <property type="match status" value="1"/>
</dbReference>
<comment type="caution">
    <text evidence="3">The sequence shown here is derived from an EMBL/GenBank/DDBJ whole genome shotgun (WGS) entry which is preliminary data.</text>
</comment>
<sequence length="292" mass="31291">MSTSSVAQASGTFTLGGDLAVNRLGFGAMRITGPGVWGPPADRGECIRVLRRAVELGVNFIDTADSYGPFVSEELIREALHPYADDLVIATKAGLLRIGPDVWIPLGKPAYLRQEVEMSLRRLGVETIDLFQLHRIDPDYPVADQVGELHALQQEGKIRHIGLSEIDVDQLRAAQEVTAIASVQNMYNLTVRQSEPLLDVVTAEGIGFIPWFPLAAGPLAAADGPLQKIAADHHASPSQLALAWLLKRSPVILPIPGTSKVAHLEENVAAAEITLSDDEFETLASAGSPADS</sequence>
<dbReference type="PRINTS" id="PR00069">
    <property type="entry name" value="ALDKETRDTASE"/>
</dbReference>
<name>A0ABT3CH29_9MYCO</name>
<dbReference type="NCBIfam" id="NF007695">
    <property type="entry name" value="PRK10376.1"/>
    <property type="match status" value="1"/>
</dbReference>
<dbReference type="InterPro" id="IPR050791">
    <property type="entry name" value="Aldo-Keto_reductase"/>
</dbReference>
<organism evidence="3 4">
    <name type="scientific">Mycolicibacterium komossense</name>
    <dbReference type="NCBI Taxonomy" id="1779"/>
    <lineage>
        <taxon>Bacteria</taxon>
        <taxon>Bacillati</taxon>
        <taxon>Actinomycetota</taxon>
        <taxon>Actinomycetes</taxon>
        <taxon>Mycobacteriales</taxon>
        <taxon>Mycobacteriaceae</taxon>
        <taxon>Mycolicibacterium</taxon>
    </lineage>
</organism>
<reference evidence="3 4" key="1">
    <citation type="journal article" date="2022" name="BMC Genomics">
        <title>Comparative genome analysis of mycobacteria focusing on tRNA and non-coding RNA.</title>
        <authorList>
            <person name="Behra P.R.K."/>
            <person name="Pettersson B.M.F."/>
            <person name="Ramesh M."/>
            <person name="Das S."/>
            <person name="Dasgupta S."/>
            <person name="Kirsebom L.A."/>
        </authorList>
    </citation>
    <scope>NUCLEOTIDE SEQUENCE [LARGE SCALE GENOMIC DNA]</scope>
    <source>
        <strain evidence="3 4">DSM 44078</strain>
    </source>
</reference>
<gene>
    <name evidence="3" type="ORF">H7J73_22420</name>
</gene>
<keyword evidence="1" id="KW-0560">Oxidoreductase</keyword>
<dbReference type="EMBL" id="JACKTY010000035">
    <property type="protein sequence ID" value="MCV7228775.1"/>
    <property type="molecule type" value="Genomic_DNA"/>
</dbReference>
<dbReference type="CDD" id="cd19088">
    <property type="entry name" value="AKR_AKR13B1"/>
    <property type="match status" value="1"/>
</dbReference>
<evidence type="ECO:0000313" key="4">
    <source>
        <dbReference type="Proteomes" id="UP001526201"/>
    </source>
</evidence>
<evidence type="ECO:0000256" key="1">
    <source>
        <dbReference type="ARBA" id="ARBA00023002"/>
    </source>
</evidence>
<dbReference type="Gene3D" id="3.20.20.100">
    <property type="entry name" value="NADP-dependent oxidoreductase domain"/>
    <property type="match status" value="1"/>
</dbReference>
<feature type="domain" description="NADP-dependent oxidoreductase" evidence="2">
    <location>
        <begin position="23"/>
        <end position="285"/>
    </location>
</feature>
<dbReference type="Proteomes" id="UP001526201">
    <property type="component" value="Unassembled WGS sequence"/>
</dbReference>